<evidence type="ECO:0000313" key="3">
    <source>
        <dbReference type="Proteomes" id="UP000239326"/>
    </source>
</evidence>
<organism evidence="2 3">
    <name type="scientific">Simplicispira suum</name>
    <dbReference type="NCBI Taxonomy" id="2109915"/>
    <lineage>
        <taxon>Bacteria</taxon>
        <taxon>Pseudomonadati</taxon>
        <taxon>Pseudomonadota</taxon>
        <taxon>Betaproteobacteria</taxon>
        <taxon>Burkholderiales</taxon>
        <taxon>Comamonadaceae</taxon>
        <taxon>Simplicispira</taxon>
    </lineage>
</organism>
<dbReference type="EMBL" id="CP027669">
    <property type="protein sequence ID" value="AVO40829.1"/>
    <property type="molecule type" value="Genomic_DNA"/>
</dbReference>
<reference evidence="2 3" key="1">
    <citation type="submission" date="2018-03" db="EMBL/GenBank/DDBJ databases">
        <title>Genome sequencing of Simplicispira sp.</title>
        <authorList>
            <person name="Kim S.-J."/>
            <person name="Heo J."/>
            <person name="Kwon S.-W."/>
        </authorList>
    </citation>
    <scope>NUCLEOTIDE SEQUENCE [LARGE SCALE GENOMIC DNA]</scope>
    <source>
        <strain evidence="2 3">SC1-8</strain>
    </source>
</reference>
<proteinExistence type="predicted"/>
<dbReference type="OrthoDB" id="9795336at2"/>
<evidence type="ECO:0000313" key="2">
    <source>
        <dbReference type="EMBL" id="AVO40829.1"/>
    </source>
</evidence>
<dbReference type="InterPro" id="IPR036298">
    <property type="entry name" value="Chalcone_isomerase_sf"/>
</dbReference>
<dbReference type="AlphaFoldDB" id="A0A2S0MY60"/>
<accession>A0A2S0MY60</accession>
<dbReference type="GO" id="GO:0016872">
    <property type="term" value="F:intramolecular lyase activity"/>
    <property type="evidence" value="ECO:0007669"/>
    <property type="project" value="InterPro"/>
</dbReference>
<dbReference type="Proteomes" id="UP000239326">
    <property type="component" value="Chromosome"/>
</dbReference>
<gene>
    <name evidence="2" type="ORF">C6571_05585</name>
</gene>
<dbReference type="Pfam" id="PF16036">
    <property type="entry name" value="Chalcone_3"/>
    <property type="match status" value="1"/>
</dbReference>
<dbReference type="KEGG" id="simp:C6571_05585"/>
<dbReference type="InterPro" id="IPR016087">
    <property type="entry name" value="Chalcone_isomerase"/>
</dbReference>
<dbReference type="SUPFAM" id="SSF54626">
    <property type="entry name" value="Chalcone isomerase"/>
    <property type="match status" value="1"/>
</dbReference>
<name>A0A2S0MY60_9BURK</name>
<keyword evidence="3" id="KW-1185">Reference proteome</keyword>
<protein>
    <recommendedName>
        <fullName evidence="1">Chalcone isomerase domain-containing protein</fullName>
    </recommendedName>
</protein>
<dbReference type="InterPro" id="IPR016088">
    <property type="entry name" value="Chalcone_isomerase_3-sand"/>
</dbReference>
<evidence type="ECO:0000259" key="1">
    <source>
        <dbReference type="Pfam" id="PF16036"/>
    </source>
</evidence>
<sequence length="195" mass="21279">MDMLRTLRIVLVAVGLCWSVAAFAMVELAGVKVEDSVSVAGTKLQLNGAGIRYKGPFKVYVGDLYTTRPVASLDELIAAPGPKRLGMTFLREINSADFGKLLTRGIEDNVNRSELSKIIPGMIKMGEIFAANKAFQPGDVCALEWDPATGLSIWAKGKLQAEPFKDPAFFRALMSIWFGNSPADWKLKDQLLGVK</sequence>
<dbReference type="Gene3D" id="3.50.70.10">
    <property type="match status" value="1"/>
</dbReference>
<feature type="domain" description="Chalcone isomerase" evidence="1">
    <location>
        <begin position="26"/>
        <end position="193"/>
    </location>
</feature>